<feature type="transmembrane region" description="Helical" evidence="1">
    <location>
        <begin position="6"/>
        <end position="24"/>
    </location>
</feature>
<keyword evidence="1" id="KW-0472">Membrane</keyword>
<feature type="domain" description="Glycosyl transferase family 25" evidence="2">
    <location>
        <begin position="30"/>
        <end position="147"/>
    </location>
</feature>
<accession>A0A6C0EJB7</accession>
<evidence type="ECO:0000259" key="2">
    <source>
        <dbReference type="Pfam" id="PF01755"/>
    </source>
</evidence>
<dbReference type="InterPro" id="IPR002654">
    <property type="entry name" value="Glyco_trans_25"/>
</dbReference>
<dbReference type="EMBL" id="MN738862">
    <property type="protein sequence ID" value="QHT28533.1"/>
    <property type="molecule type" value="Genomic_DNA"/>
</dbReference>
<dbReference type="Pfam" id="PF01755">
    <property type="entry name" value="Glyco_transf_25"/>
    <property type="match status" value="1"/>
</dbReference>
<keyword evidence="1" id="KW-0812">Transmembrane</keyword>
<keyword evidence="1" id="KW-1133">Transmembrane helix</keyword>
<organism evidence="3">
    <name type="scientific">viral metagenome</name>
    <dbReference type="NCBI Taxonomy" id="1070528"/>
    <lineage>
        <taxon>unclassified sequences</taxon>
        <taxon>metagenomes</taxon>
        <taxon>organismal metagenomes</taxon>
    </lineage>
</organism>
<sequence>MKNNDNTFIILNRIFVINIVLIYYKMISYKIYYINLDKSTHRREFMENQFKKLQIPITRVSAIYGKELSVDFKKNARKQQNFFIHCQKLNDGEIGITKTCFDLWKRISTQIEEFAIIFEDDILLTTDFFKDLQHLLNLITLNDVIDIRGKGGFYPLDKNYYLTKYLTPGIGMVGQIMGKHAAKKLSQNLTAYYAPIDVIKKDVFRHKVNIYTTNKKYIIDNCKNLGGSTIQPKIFILNKILRKIKRPFYKLVTFVCHKIYRTIRNYLFYSSA</sequence>
<proteinExistence type="predicted"/>
<evidence type="ECO:0000313" key="3">
    <source>
        <dbReference type="EMBL" id="QHT28533.1"/>
    </source>
</evidence>
<reference evidence="3" key="1">
    <citation type="journal article" date="2020" name="Nature">
        <title>Giant virus diversity and host interactions through global metagenomics.</title>
        <authorList>
            <person name="Schulz F."/>
            <person name="Roux S."/>
            <person name="Paez-Espino D."/>
            <person name="Jungbluth S."/>
            <person name="Walsh D.A."/>
            <person name="Denef V.J."/>
            <person name="McMahon K.D."/>
            <person name="Konstantinidis K.T."/>
            <person name="Eloe-Fadrosh E.A."/>
            <person name="Kyrpides N.C."/>
            <person name="Woyke T."/>
        </authorList>
    </citation>
    <scope>NUCLEOTIDE SEQUENCE</scope>
    <source>
        <strain evidence="3">GVMAG-M-3300001348-25</strain>
    </source>
</reference>
<name>A0A6C0EJB7_9ZZZZ</name>
<dbReference type="CDD" id="cd06532">
    <property type="entry name" value="Glyco_transf_25"/>
    <property type="match status" value="1"/>
</dbReference>
<dbReference type="AlphaFoldDB" id="A0A6C0EJB7"/>
<evidence type="ECO:0000256" key="1">
    <source>
        <dbReference type="SAM" id="Phobius"/>
    </source>
</evidence>
<protein>
    <recommendedName>
        <fullName evidence="2">Glycosyl transferase family 25 domain-containing protein</fullName>
    </recommendedName>
</protein>